<organism evidence="3 4">
    <name type="scientific">Citrobacter phage Miller</name>
    <dbReference type="NCBI Taxonomy" id="1527524"/>
    <lineage>
        <taxon>Viruses</taxon>
        <taxon>Duplodnaviria</taxon>
        <taxon>Heunggongvirae</taxon>
        <taxon>Uroviricota</taxon>
        <taxon>Caudoviricetes</taxon>
        <taxon>Pantevenvirales</taxon>
        <taxon>Straboviridae</taxon>
        <taxon>Pseudotevenvirus</taxon>
        <taxon>Pseudotevenvirus miller</taxon>
    </lineage>
</organism>
<sequence>MKFKTPFGSSDANSRLKPIAVYKLYLVMKNHFAGRYDAIKYKWEIKITEQAFQKRKDRYFFTKLAERFTFKEIYLILLCNMVANPDFWVGDVDEDTIVFYRQYIGKLRRIDNIFVEDVKNLYEFSRMKGIPLSTVFQYSVKSSTSYISKLVQSGVISYESFLILDSFLDIINKHDEIATDFVWNEFSKKLNAYRKLVEISNEEIVKYRNLMKQTLIKLNEK</sequence>
<dbReference type="Gene3D" id="1.10.8.60">
    <property type="match status" value="1"/>
</dbReference>
<evidence type="ECO:0000313" key="4">
    <source>
        <dbReference type="Proteomes" id="UP000201263"/>
    </source>
</evidence>
<dbReference type="EMBL" id="KM236237">
    <property type="protein sequence ID" value="AIK67983.1"/>
    <property type="molecule type" value="Genomic_DNA"/>
</dbReference>
<evidence type="ECO:0000259" key="1">
    <source>
        <dbReference type="Pfam" id="PF08993"/>
    </source>
</evidence>
<dbReference type="RefSeq" id="YP_009097649.1">
    <property type="nucleotide sequence ID" value="NC_025414.1"/>
</dbReference>
<dbReference type="InterPro" id="IPR023197">
    <property type="entry name" value="Phage_T4_Gp59_dom_sf"/>
</dbReference>
<dbReference type="InterPro" id="IPR015085">
    <property type="entry name" value="Phage_T4_Gp59_N"/>
</dbReference>
<keyword evidence="3" id="KW-0067">ATP-binding</keyword>
<dbReference type="GO" id="GO:0004386">
    <property type="term" value="F:helicase activity"/>
    <property type="evidence" value="ECO:0007669"/>
    <property type="project" value="UniProtKB-KW"/>
</dbReference>
<dbReference type="InterPro" id="IPR015086">
    <property type="entry name" value="Phage_T4_Gp59_C"/>
</dbReference>
<dbReference type="Pfam" id="PF08993">
    <property type="entry name" value="T4_Gp59_N"/>
    <property type="match status" value="1"/>
</dbReference>
<keyword evidence="3" id="KW-0347">Helicase</keyword>
<dbReference type="Gene3D" id="1.10.220.50">
    <property type="entry name" value="Bacteriophage T4, Gp59, helicase assembly protein, C-terminal domain"/>
    <property type="match status" value="1"/>
</dbReference>
<reference evidence="3 4" key="1">
    <citation type="submission" date="2014-07" db="EMBL/GenBank/DDBJ databases">
        <title>Complete Genome of Citrobacter freundii Myophage Miller.</title>
        <authorList>
            <person name="Hwang K."/>
            <person name="Luna A.J."/>
            <person name="Hernandez A.C."/>
            <person name="Everett G.F.K."/>
        </authorList>
    </citation>
    <scope>NUCLEOTIDE SEQUENCE [LARGE SCALE GENOMIC DNA]</scope>
</reference>
<dbReference type="InterPro" id="IPR037082">
    <property type="entry name" value="Phage_T4_Gp59_C_sf"/>
</dbReference>
<evidence type="ECO:0000259" key="2">
    <source>
        <dbReference type="Pfam" id="PF08994"/>
    </source>
</evidence>
<accession>A0A076YHW1</accession>
<proteinExistence type="inferred from homology"/>
<evidence type="ECO:0000313" key="3">
    <source>
        <dbReference type="EMBL" id="AIK67983.1"/>
    </source>
</evidence>
<protein>
    <submittedName>
        <fullName evidence="3">DNA helicase loader</fullName>
    </submittedName>
</protein>
<dbReference type="PIRSF" id="PIRSF004374">
    <property type="entry name" value="Phage-associated_Gp59"/>
    <property type="match status" value="1"/>
</dbReference>
<feature type="domain" description="Bacteriophage T4 Gp59 helicase assembly protein C-terminal" evidence="2">
    <location>
        <begin position="114"/>
        <end position="203"/>
    </location>
</feature>
<name>A0A076YHW1_9CAUD</name>
<dbReference type="Proteomes" id="UP000201263">
    <property type="component" value="Segment"/>
</dbReference>
<dbReference type="KEGG" id="vg:22113519"/>
<keyword evidence="3" id="KW-0547">Nucleotide-binding</keyword>
<dbReference type="GeneID" id="22113519"/>
<dbReference type="InterPro" id="IPR008944">
    <property type="entry name" value="Phage_T4_Gp59"/>
</dbReference>
<feature type="domain" description="Bacteriophage T4 Gp59 helicase assembly protein N-terminal" evidence="1">
    <location>
        <begin position="20"/>
        <end position="107"/>
    </location>
</feature>
<gene>
    <name evidence="3" type="ORF">CPTMiller_0047</name>
</gene>
<dbReference type="Pfam" id="PF08994">
    <property type="entry name" value="T4_Gp59_C"/>
    <property type="match status" value="1"/>
</dbReference>
<keyword evidence="4" id="KW-1185">Reference proteome</keyword>
<dbReference type="HAMAP" id="MF_04156">
    <property type="entry name" value="HELIC_LOADER_T4"/>
    <property type="match status" value="1"/>
</dbReference>
<dbReference type="SUPFAM" id="SSF48493">
    <property type="entry name" value="gene 59 helicase assembly protein"/>
    <property type="match status" value="1"/>
</dbReference>
<keyword evidence="3" id="KW-0378">Hydrolase</keyword>